<keyword evidence="3" id="KW-0233">DNA recombination</keyword>
<protein>
    <submittedName>
        <fullName evidence="7">Tyrosine-type recombinase/integrase</fullName>
    </submittedName>
</protein>
<reference evidence="7 8" key="1">
    <citation type="submission" date="2024-10" db="EMBL/GenBank/DDBJ databases">
        <title>The Natural Products Discovery Center: Release of the First 8490 Sequenced Strains for Exploring Actinobacteria Biosynthetic Diversity.</title>
        <authorList>
            <person name="Kalkreuter E."/>
            <person name="Kautsar S.A."/>
            <person name="Yang D."/>
            <person name="Bader C.D."/>
            <person name="Teijaro C.N."/>
            <person name="Fluegel L."/>
            <person name="Davis C.M."/>
            <person name="Simpson J.R."/>
            <person name="Lauterbach L."/>
            <person name="Steele A.D."/>
            <person name="Gui C."/>
            <person name="Meng S."/>
            <person name="Li G."/>
            <person name="Viehrig K."/>
            <person name="Ye F."/>
            <person name="Su P."/>
            <person name="Kiefer A.F."/>
            <person name="Nichols A."/>
            <person name="Cepeda A.J."/>
            <person name="Yan W."/>
            <person name="Fan B."/>
            <person name="Jiang Y."/>
            <person name="Adhikari A."/>
            <person name="Zheng C.-J."/>
            <person name="Schuster L."/>
            <person name="Cowan T.M."/>
            <person name="Smanski M.J."/>
            <person name="Chevrette M.G."/>
            <person name="De Carvalho L.P.S."/>
            <person name="Shen B."/>
        </authorList>
    </citation>
    <scope>NUCLEOTIDE SEQUENCE [LARGE SCALE GENOMIC DNA]</scope>
    <source>
        <strain evidence="7 8">NPDC004045</strain>
    </source>
</reference>
<evidence type="ECO:0000259" key="6">
    <source>
        <dbReference type="PROSITE" id="PS51900"/>
    </source>
</evidence>
<dbReference type="SUPFAM" id="SSF56349">
    <property type="entry name" value="DNA breaking-rejoining enzymes"/>
    <property type="match status" value="1"/>
</dbReference>
<feature type="domain" description="Tyr recombinase" evidence="5">
    <location>
        <begin position="216"/>
        <end position="417"/>
    </location>
</feature>
<dbReference type="Pfam" id="PF00589">
    <property type="entry name" value="Phage_integrase"/>
    <property type="match status" value="1"/>
</dbReference>
<evidence type="ECO:0000256" key="4">
    <source>
        <dbReference type="PROSITE-ProRule" id="PRU01248"/>
    </source>
</evidence>
<dbReference type="PROSITE" id="PS51898">
    <property type="entry name" value="TYR_RECOMBINASE"/>
    <property type="match status" value="1"/>
</dbReference>
<dbReference type="PROSITE" id="PS51900">
    <property type="entry name" value="CB"/>
    <property type="match status" value="1"/>
</dbReference>
<dbReference type="InterPro" id="IPR044068">
    <property type="entry name" value="CB"/>
</dbReference>
<dbReference type="RefSeq" id="WP_280305906.1">
    <property type="nucleotide sequence ID" value="NZ_JBIAMX010000023.1"/>
</dbReference>
<dbReference type="InterPro" id="IPR050090">
    <property type="entry name" value="Tyrosine_recombinase_XerCD"/>
</dbReference>
<name>A0ABW6PW22_9NOCA</name>
<comment type="caution">
    <text evidence="7">The sequence shown here is derived from an EMBL/GenBank/DDBJ whole genome shotgun (WGS) entry which is preliminary data.</text>
</comment>
<keyword evidence="2 4" id="KW-0238">DNA-binding</keyword>
<dbReference type="InterPro" id="IPR010998">
    <property type="entry name" value="Integrase_recombinase_N"/>
</dbReference>
<comment type="similarity">
    <text evidence="1">Belongs to the 'phage' integrase family.</text>
</comment>
<sequence>MLTEIAPGHWKARIYIRDTSGRRREVVRFSPIKLSAQGRPLPDRTGQRALDAVMAAAVDIRVDLDDELSDSITVKQLWDHYRDHLVSLGRAEGTLSRYDEAAKTFDSAFGGRRLFEVNTATVEAFLKDVGHARGPSNMRTARNVLSGMFRFACARTALAVNPVREARMAENVEAKGRTGGAGDLTVDELRFILSSVRTSQIPCPRKLSKAERERGTPVKAYTPPTVAAYCEGADLADVITLYAATGLRRSQMLGLLWSDIDLDEATLHPVGKVVRVAGKGLVRVADDDDPKNHTGIMALPEFAVAMLKQRKDAMAARRKSSPPKPGVEDLDLVFASAVWTLRDPQNVGHAWQRVREALGFAEDITPHSFRHAVATILDDAGLSARVTADVLGHVDVAMTQRYYMARGRPHRTAANVLDRAIGSTPVDLDA</sequence>
<evidence type="ECO:0000256" key="3">
    <source>
        <dbReference type="ARBA" id="ARBA00023172"/>
    </source>
</evidence>
<dbReference type="PANTHER" id="PTHR30349">
    <property type="entry name" value="PHAGE INTEGRASE-RELATED"/>
    <property type="match status" value="1"/>
</dbReference>
<dbReference type="InterPro" id="IPR011010">
    <property type="entry name" value="DNA_brk_join_enz"/>
</dbReference>
<evidence type="ECO:0000256" key="1">
    <source>
        <dbReference type="ARBA" id="ARBA00008857"/>
    </source>
</evidence>
<accession>A0ABW6PW22</accession>
<keyword evidence="8" id="KW-1185">Reference proteome</keyword>
<gene>
    <name evidence="7" type="ORF">ACFYTF_27740</name>
</gene>
<dbReference type="InterPro" id="IPR013762">
    <property type="entry name" value="Integrase-like_cat_sf"/>
</dbReference>
<organism evidence="7 8">
    <name type="scientific">Nocardia thailandica</name>
    <dbReference type="NCBI Taxonomy" id="257275"/>
    <lineage>
        <taxon>Bacteria</taxon>
        <taxon>Bacillati</taxon>
        <taxon>Actinomycetota</taxon>
        <taxon>Actinomycetes</taxon>
        <taxon>Mycobacteriales</taxon>
        <taxon>Nocardiaceae</taxon>
        <taxon>Nocardia</taxon>
    </lineage>
</organism>
<dbReference type="CDD" id="cd01189">
    <property type="entry name" value="INT_ICEBs1_C_like"/>
    <property type="match status" value="1"/>
</dbReference>
<evidence type="ECO:0000256" key="2">
    <source>
        <dbReference type="ARBA" id="ARBA00023125"/>
    </source>
</evidence>
<dbReference type="PANTHER" id="PTHR30349:SF64">
    <property type="entry name" value="PROPHAGE INTEGRASE INTD-RELATED"/>
    <property type="match status" value="1"/>
</dbReference>
<dbReference type="EMBL" id="JBIAMX010000023">
    <property type="protein sequence ID" value="MFF0546637.1"/>
    <property type="molecule type" value="Genomic_DNA"/>
</dbReference>
<dbReference type="Gene3D" id="1.10.443.10">
    <property type="entry name" value="Intergrase catalytic core"/>
    <property type="match status" value="1"/>
</dbReference>
<evidence type="ECO:0000259" key="5">
    <source>
        <dbReference type="PROSITE" id="PS51898"/>
    </source>
</evidence>
<proteinExistence type="inferred from homology"/>
<dbReference type="Gene3D" id="1.10.150.130">
    <property type="match status" value="1"/>
</dbReference>
<evidence type="ECO:0000313" key="8">
    <source>
        <dbReference type="Proteomes" id="UP001601444"/>
    </source>
</evidence>
<evidence type="ECO:0000313" key="7">
    <source>
        <dbReference type="EMBL" id="MFF0546637.1"/>
    </source>
</evidence>
<dbReference type="InterPro" id="IPR002104">
    <property type="entry name" value="Integrase_catalytic"/>
</dbReference>
<feature type="domain" description="Core-binding (CB)" evidence="6">
    <location>
        <begin position="72"/>
        <end position="153"/>
    </location>
</feature>
<dbReference type="Proteomes" id="UP001601444">
    <property type="component" value="Unassembled WGS sequence"/>
</dbReference>